<accession>A0A9P2RYE5</accession>
<dbReference type="InterPro" id="IPR054259">
    <property type="entry name" value="DUF6990"/>
</dbReference>
<protein>
    <submittedName>
        <fullName evidence="1">Uncharacterized protein</fullName>
    </submittedName>
</protein>
<dbReference type="Pfam" id="PF22499">
    <property type="entry name" value="DUF6990"/>
    <property type="match status" value="4"/>
</dbReference>
<evidence type="ECO:0000313" key="2">
    <source>
        <dbReference type="Proteomes" id="UP000002648"/>
    </source>
</evidence>
<comment type="caution">
    <text evidence="1">The sequence shown here is derived from an EMBL/GenBank/DDBJ whole genome shotgun (WGS) entry which is preliminary data.</text>
</comment>
<keyword evidence="2" id="KW-1185">Reference proteome</keyword>
<proteinExistence type="predicted"/>
<name>A0A9P2RYE5_BARTA</name>
<dbReference type="AlphaFoldDB" id="A0A9P2RYE5"/>
<dbReference type="Proteomes" id="UP000002648">
    <property type="component" value="Unassembled WGS sequence"/>
</dbReference>
<sequence>MIMRTKDATEILKRLGWETHRDEVGDTFAYYYLSDRIVRILYDVVNYGENGGKFRLSVNLTTAAYCLGWEYSSGKKSHYKYDDMLISAEENFGVKALDLSESHIEKTLNKVIAWAKAQDVEQKLREEAADHCRVSKALLGDIEALRSCESVSQFHVPEFADYKTMTKNKRLLLFAQAYKNGELDDILARKKPKQRLMSLTAASHILKTQGWVSMEPGKMWLSLPDRFIKFDFGFVHLHDQYNVHLEAEISNEEISLACLYIHFCGQRNLVRPTDIYQSFITIGGGIFSGFGKGIDICVETLNEQELSKISERVIQWARTQDLQASIESKTLVQKYSYTLRIIWHLACLALTGKIDVLKSYQNAVKAGTISEHLESNIVEKSVKYAVEFAEKHLRILKERKDADARLSPDALAIFNKIAEQLKAMGWTVYRDKNYERNAYFISKDRIINIVYSFDIKGETPIVVFKASLSTLGFSTAHRHIFPDKPQYIALKEAEEIYTLSGAELDEGKLKKISADILEWADRQNVNQIIYDYATLPTNSELNLVLRHFVALVLTGDIERLKFYKESFRVKNRLDFVDYITKYDIDNALTLARRYRMGFPKNAPILSLDPQTTSIASKTVAVEAIEEVDEADDNDAPLTMESATALLKSLGWSTKKIDGDDYIASYQLADREVDILYNDEIAKDCPQFDSAFLISTGILAAACKFIDPTNVQDFPDLELNFEAKGLEIFEPEVSEDRLKQALDDALEWAVKEIDLSERLRSDYGTSPWQQDAKSKTDNKDYDLLHIGALALLSDVETLQSYQKSFTAGDHLGFDESIGQTHLERALALAKKVEKTKQVSYALIEQVAKDFGNHSELSSEE</sequence>
<gene>
    <name evidence="1" type="ORF">ME9_01637</name>
</gene>
<dbReference type="EMBL" id="AIMD01000056">
    <property type="protein sequence ID" value="EJF92258.1"/>
    <property type="molecule type" value="Genomic_DNA"/>
</dbReference>
<reference evidence="1 2" key="1">
    <citation type="submission" date="2012-03" db="EMBL/GenBank/DDBJ databases">
        <title>The Genome Sequence of Bartonella taylorii 8TBB.</title>
        <authorList>
            <consortium name="The Broad Institute Genome Sequencing Platform"/>
            <consortium name="The Broad Institute Genome Sequencing Center for Infectious Disease"/>
            <person name="Feldgarden M."/>
            <person name="Kirby J."/>
            <person name="Kosoy M."/>
            <person name="Birtles R."/>
            <person name="Probert W.S."/>
            <person name="Chiaraviglio L."/>
            <person name="Young S.K."/>
            <person name="Zeng Q."/>
            <person name="Gargeya S."/>
            <person name="Fitzgerald M."/>
            <person name="Haas B."/>
            <person name="Abouelleil A."/>
            <person name="Alvarado L."/>
            <person name="Arachchi H.M."/>
            <person name="Berlin A."/>
            <person name="Chapman S.B."/>
            <person name="Gearin G."/>
            <person name="Goldberg J."/>
            <person name="Griggs A."/>
            <person name="Gujja S."/>
            <person name="Hansen M."/>
            <person name="Heiman D."/>
            <person name="Howarth C."/>
            <person name="Larimer J."/>
            <person name="Lui A."/>
            <person name="MacDonald P.J.P."/>
            <person name="McCowen C."/>
            <person name="Montmayeur A."/>
            <person name="Murphy C."/>
            <person name="Neiman D."/>
            <person name="Pearson M."/>
            <person name="Priest M."/>
            <person name="Roberts A."/>
            <person name="Saif S."/>
            <person name="Shea T."/>
            <person name="Sisk P."/>
            <person name="Stolte C."/>
            <person name="Sykes S."/>
            <person name="Wortman J."/>
            <person name="Nusbaum C."/>
            <person name="Birren B."/>
        </authorList>
    </citation>
    <scope>NUCLEOTIDE SEQUENCE [LARGE SCALE GENOMIC DNA]</scope>
    <source>
        <strain evidence="1 2">8TBB</strain>
    </source>
</reference>
<organism evidence="1 2">
    <name type="scientific">Bartonella taylorii 8TBB</name>
    <dbReference type="NCBI Taxonomy" id="1094560"/>
    <lineage>
        <taxon>Bacteria</taxon>
        <taxon>Pseudomonadati</taxon>
        <taxon>Pseudomonadota</taxon>
        <taxon>Alphaproteobacteria</taxon>
        <taxon>Hyphomicrobiales</taxon>
        <taxon>Bartonellaceae</taxon>
        <taxon>Bartonella</taxon>
    </lineage>
</organism>
<evidence type="ECO:0000313" key="1">
    <source>
        <dbReference type="EMBL" id="EJF92258.1"/>
    </source>
</evidence>